<accession>A0A0N0RQM9</accession>
<feature type="domain" description="MPN" evidence="6">
    <location>
        <begin position="28"/>
        <end position="153"/>
    </location>
</feature>
<evidence type="ECO:0000256" key="3">
    <source>
        <dbReference type="ARBA" id="ARBA00022801"/>
    </source>
</evidence>
<evidence type="ECO:0000313" key="7">
    <source>
        <dbReference type="EMBL" id="KOS06130.1"/>
    </source>
</evidence>
<keyword evidence="4" id="KW-0862">Zinc</keyword>
<dbReference type="Pfam" id="PF04002">
    <property type="entry name" value="RadC"/>
    <property type="match status" value="1"/>
</dbReference>
<dbReference type="OrthoDB" id="9804482at2"/>
<keyword evidence="1" id="KW-0645">Protease</keyword>
<evidence type="ECO:0000256" key="4">
    <source>
        <dbReference type="ARBA" id="ARBA00022833"/>
    </source>
</evidence>
<comment type="caution">
    <text evidence="7">The sequence shown here is derived from an EMBL/GenBank/DDBJ whole genome shotgun (WGS) entry which is preliminary data.</text>
</comment>
<dbReference type="InterPro" id="IPR025657">
    <property type="entry name" value="RadC_JAB"/>
</dbReference>
<keyword evidence="3" id="KW-0378">Hydrolase</keyword>
<dbReference type="STRING" id="1202724.AM493_08865"/>
<dbReference type="PATRIC" id="fig|1202724.3.peg.1841"/>
<dbReference type="EMBL" id="LIYD01000005">
    <property type="protein sequence ID" value="KOS06130.1"/>
    <property type="molecule type" value="Genomic_DNA"/>
</dbReference>
<dbReference type="AlphaFoldDB" id="A0A0N0RQM9"/>
<keyword evidence="2" id="KW-0479">Metal-binding</keyword>
<organism evidence="7 8">
    <name type="scientific">Flavobacterium akiainvivens</name>
    <dbReference type="NCBI Taxonomy" id="1202724"/>
    <lineage>
        <taxon>Bacteria</taxon>
        <taxon>Pseudomonadati</taxon>
        <taxon>Bacteroidota</taxon>
        <taxon>Flavobacteriia</taxon>
        <taxon>Flavobacteriales</taxon>
        <taxon>Flavobacteriaceae</taxon>
        <taxon>Flavobacterium</taxon>
    </lineage>
</organism>
<dbReference type="InterPro" id="IPR020891">
    <property type="entry name" value="UPF0758_CS"/>
</dbReference>
<dbReference type="GO" id="GO:0046872">
    <property type="term" value="F:metal ion binding"/>
    <property type="evidence" value="ECO:0007669"/>
    <property type="project" value="UniProtKB-KW"/>
</dbReference>
<dbReference type="Gene3D" id="3.40.140.10">
    <property type="entry name" value="Cytidine Deaminase, domain 2"/>
    <property type="match status" value="1"/>
</dbReference>
<evidence type="ECO:0000259" key="6">
    <source>
        <dbReference type="PROSITE" id="PS50249"/>
    </source>
</evidence>
<gene>
    <name evidence="7" type="ORF">AM493_08865</name>
</gene>
<proteinExistence type="predicted"/>
<reference evidence="7 8" key="1">
    <citation type="submission" date="2015-08" db="EMBL/GenBank/DDBJ databases">
        <title>Whole genome sequence of Flavobacterium akiainvivens IK-1T, from decaying Wikstroemia oahuensis, an endemic Hawaiian shrub.</title>
        <authorList>
            <person name="Wan X."/>
            <person name="Hou S."/>
            <person name="Saito J."/>
            <person name="Donachie S."/>
        </authorList>
    </citation>
    <scope>NUCLEOTIDE SEQUENCE [LARGE SCALE GENOMIC DNA]</scope>
    <source>
        <strain evidence="7 8">IK-1</strain>
    </source>
</reference>
<dbReference type="PANTHER" id="PTHR30471">
    <property type="entry name" value="DNA REPAIR PROTEIN RADC"/>
    <property type="match status" value="1"/>
</dbReference>
<dbReference type="GO" id="GO:0006508">
    <property type="term" value="P:proteolysis"/>
    <property type="evidence" value="ECO:0007669"/>
    <property type="project" value="UniProtKB-KW"/>
</dbReference>
<evidence type="ECO:0000256" key="1">
    <source>
        <dbReference type="ARBA" id="ARBA00022670"/>
    </source>
</evidence>
<keyword evidence="5" id="KW-0482">Metalloprotease</keyword>
<keyword evidence="8" id="KW-1185">Reference proteome</keyword>
<dbReference type="PROSITE" id="PS50249">
    <property type="entry name" value="MPN"/>
    <property type="match status" value="1"/>
</dbReference>
<dbReference type="Proteomes" id="UP000037755">
    <property type="component" value="Unassembled WGS sequence"/>
</dbReference>
<dbReference type="InterPro" id="IPR001405">
    <property type="entry name" value="UPF0758"/>
</dbReference>
<name>A0A0N0RQM9_9FLAO</name>
<dbReference type="PROSITE" id="PS01302">
    <property type="entry name" value="UPF0758"/>
    <property type="match status" value="1"/>
</dbReference>
<evidence type="ECO:0000256" key="2">
    <source>
        <dbReference type="ARBA" id="ARBA00022723"/>
    </source>
</evidence>
<dbReference type="PANTHER" id="PTHR30471:SF3">
    <property type="entry name" value="UPF0758 PROTEIN YEES-RELATED"/>
    <property type="match status" value="1"/>
</dbReference>
<evidence type="ECO:0000313" key="8">
    <source>
        <dbReference type="Proteomes" id="UP000037755"/>
    </source>
</evidence>
<dbReference type="CDD" id="cd08071">
    <property type="entry name" value="MPN_DUF2466"/>
    <property type="match status" value="1"/>
</dbReference>
<dbReference type="InterPro" id="IPR037518">
    <property type="entry name" value="MPN"/>
</dbReference>
<protein>
    <recommendedName>
        <fullName evidence="6">MPN domain-containing protein</fullName>
    </recommendedName>
</protein>
<sequence>MSLTQDFSKVAEIQLTYKGNYMPSEKPVIRTSRDAYNLFSETWDSNTIELQEHFRIMVLDRDNSVLGVSTISTGGITACIVDTKLVFVTALLAKASGIIIAHNHPSGNKRFSSVDKKLTRDLATAGKVLDIPVLDHLLVTKEGWLSMADIGEMPNILVMPQETIVPF</sequence>
<evidence type="ECO:0000256" key="5">
    <source>
        <dbReference type="ARBA" id="ARBA00023049"/>
    </source>
</evidence>
<dbReference type="RefSeq" id="WP_074961633.1">
    <property type="nucleotide sequence ID" value="NZ_FOYA01000014.1"/>
</dbReference>
<dbReference type="GO" id="GO:0008237">
    <property type="term" value="F:metallopeptidase activity"/>
    <property type="evidence" value="ECO:0007669"/>
    <property type="project" value="UniProtKB-KW"/>
</dbReference>